<dbReference type="EMBL" id="KN822942">
    <property type="protein sequence ID" value="KIO34520.1"/>
    <property type="molecule type" value="Genomic_DNA"/>
</dbReference>
<evidence type="ECO:0000313" key="3">
    <source>
        <dbReference type="Proteomes" id="UP000054248"/>
    </source>
</evidence>
<organism evidence="2 3">
    <name type="scientific">Tulasnella calospora MUT 4182</name>
    <dbReference type="NCBI Taxonomy" id="1051891"/>
    <lineage>
        <taxon>Eukaryota</taxon>
        <taxon>Fungi</taxon>
        <taxon>Dikarya</taxon>
        <taxon>Basidiomycota</taxon>
        <taxon>Agaricomycotina</taxon>
        <taxon>Agaricomycetes</taxon>
        <taxon>Cantharellales</taxon>
        <taxon>Tulasnellaceae</taxon>
        <taxon>Tulasnella</taxon>
    </lineage>
</organism>
<reference evidence="2 3" key="1">
    <citation type="submission" date="2014-04" db="EMBL/GenBank/DDBJ databases">
        <authorList>
            <consortium name="DOE Joint Genome Institute"/>
            <person name="Kuo A."/>
            <person name="Girlanda M."/>
            <person name="Perotto S."/>
            <person name="Kohler A."/>
            <person name="Nagy L.G."/>
            <person name="Floudas D."/>
            <person name="Copeland A."/>
            <person name="Barry K.W."/>
            <person name="Cichocki N."/>
            <person name="Veneault-Fourrey C."/>
            <person name="LaButti K."/>
            <person name="Lindquist E.A."/>
            <person name="Lipzen A."/>
            <person name="Lundell T."/>
            <person name="Morin E."/>
            <person name="Murat C."/>
            <person name="Sun H."/>
            <person name="Tunlid A."/>
            <person name="Henrissat B."/>
            <person name="Grigoriev I.V."/>
            <person name="Hibbett D.S."/>
            <person name="Martin F."/>
            <person name="Nordberg H.P."/>
            <person name="Cantor M.N."/>
            <person name="Hua S.X."/>
        </authorList>
    </citation>
    <scope>NUCLEOTIDE SEQUENCE [LARGE SCALE GENOMIC DNA]</scope>
    <source>
        <strain evidence="2 3">MUT 4182</strain>
    </source>
</reference>
<feature type="region of interest" description="Disordered" evidence="1">
    <location>
        <begin position="1"/>
        <end position="25"/>
    </location>
</feature>
<protein>
    <submittedName>
        <fullName evidence="2">Uncharacterized protein</fullName>
    </submittedName>
</protein>
<dbReference type="Proteomes" id="UP000054248">
    <property type="component" value="Unassembled WGS sequence"/>
</dbReference>
<keyword evidence="3" id="KW-1185">Reference proteome</keyword>
<evidence type="ECO:0000256" key="1">
    <source>
        <dbReference type="SAM" id="MobiDB-lite"/>
    </source>
</evidence>
<gene>
    <name evidence="2" type="ORF">M407DRAFT_87761</name>
</gene>
<reference evidence="3" key="2">
    <citation type="submission" date="2015-01" db="EMBL/GenBank/DDBJ databases">
        <title>Evolutionary Origins and Diversification of the Mycorrhizal Mutualists.</title>
        <authorList>
            <consortium name="DOE Joint Genome Institute"/>
            <consortium name="Mycorrhizal Genomics Consortium"/>
            <person name="Kohler A."/>
            <person name="Kuo A."/>
            <person name="Nagy L.G."/>
            <person name="Floudas D."/>
            <person name="Copeland A."/>
            <person name="Barry K.W."/>
            <person name="Cichocki N."/>
            <person name="Veneault-Fourrey C."/>
            <person name="LaButti K."/>
            <person name="Lindquist E.A."/>
            <person name="Lipzen A."/>
            <person name="Lundell T."/>
            <person name="Morin E."/>
            <person name="Murat C."/>
            <person name="Riley R."/>
            <person name="Ohm R."/>
            <person name="Sun H."/>
            <person name="Tunlid A."/>
            <person name="Henrissat B."/>
            <person name="Grigoriev I.V."/>
            <person name="Hibbett D.S."/>
            <person name="Martin F."/>
        </authorList>
    </citation>
    <scope>NUCLEOTIDE SEQUENCE [LARGE SCALE GENOMIC DNA]</scope>
    <source>
        <strain evidence="3">MUT 4182</strain>
    </source>
</reference>
<evidence type="ECO:0000313" key="2">
    <source>
        <dbReference type="EMBL" id="KIO34520.1"/>
    </source>
</evidence>
<dbReference type="HOGENOM" id="CLU_2724055_0_0_1"/>
<name>A0A0C3QN13_9AGAM</name>
<dbReference type="AlphaFoldDB" id="A0A0C3QN13"/>
<proteinExistence type="predicted"/>
<accession>A0A0C3QN13</accession>
<sequence>MDVSTNSRRRASQDLDIDPVRPRCRNGFRRTMRSSQQRIGISNNVTRHVKWGGYNGDGRQACVTPEISRSPR</sequence>